<organism evidence="6">
    <name type="scientific">Aphanomyces invadans</name>
    <dbReference type="NCBI Taxonomy" id="157072"/>
    <lineage>
        <taxon>Eukaryota</taxon>
        <taxon>Sar</taxon>
        <taxon>Stramenopiles</taxon>
        <taxon>Oomycota</taxon>
        <taxon>Saprolegniomycetes</taxon>
        <taxon>Saprolegniales</taxon>
        <taxon>Verrucalvaceae</taxon>
        <taxon>Aphanomyces</taxon>
    </lineage>
</organism>
<dbReference type="GeneID" id="20090087"/>
<evidence type="ECO:0000256" key="4">
    <source>
        <dbReference type="RuleBase" id="RU363090"/>
    </source>
</evidence>
<keyword evidence="2 4" id="KW-0808">Transferase</keyword>
<evidence type="ECO:0000256" key="2">
    <source>
        <dbReference type="ARBA" id="ARBA00022679"/>
    </source>
</evidence>
<proteinExistence type="inferred from homology"/>
<dbReference type="STRING" id="157072.A0A024TFQ6"/>
<dbReference type="RefSeq" id="XP_008878615.1">
    <property type="nucleotide sequence ID" value="XM_008880393.1"/>
</dbReference>
<dbReference type="InterPro" id="IPR005522">
    <property type="entry name" value="IPK"/>
</dbReference>
<accession>A0A024TFQ6</accession>
<dbReference type="PANTHER" id="PTHR12400">
    <property type="entry name" value="INOSITOL POLYPHOSPHATE KINASE"/>
    <property type="match status" value="1"/>
</dbReference>
<dbReference type="VEuPathDB" id="FungiDB:H310_13037"/>
<dbReference type="Pfam" id="PF03770">
    <property type="entry name" value="IPK"/>
    <property type="match status" value="1"/>
</dbReference>
<dbReference type="OrthoDB" id="2573163at2759"/>
<dbReference type="PANTHER" id="PTHR12400:SF21">
    <property type="entry name" value="KINASE"/>
    <property type="match status" value="1"/>
</dbReference>
<dbReference type="EMBL" id="KI913997">
    <property type="protein sequence ID" value="ETV92844.1"/>
    <property type="molecule type" value="Genomic_DNA"/>
</dbReference>
<dbReference type="GO" id="GO:0005737">
    <property type="term" value="C:cytoplasm"/>
    <property type="evidence" value="ECO:0007669"/>
    <property type="project" value="TreeGrafter"/>
</dbReference>
<feature type="region of interest" description="Disordered" evidence="5">
    <location>
        <begin position="114"/>
        <end position="138"/>
    </location>
</feature>
<feature type="compositionally biased region" description="Low complexity" evidence="5">
    <location>
        <begin position="121"/>
        <end position="132"/>
    </location>
</feature>
<reference evidence="6" key="1">
    <citation type="submission" date="2013-12" db="EMBL/GenBank/DDBJ databases">
        <title>The Genome Sequence of Aphanomyces invadans NJM9701.</title>
        <authorList>
            <consortium name="The Broad Institute Genomics Platform"/>
            <person name="Russ C."/>
            <person name="Tyler B."/>
            <person name="van West P."/>
            <person name="Dieguez-Uribeondo J."/>
            <person name="Young S.K."/>
            <person name="Zeng Q."/>
            <person name="Gargeya S."/>
            <person name="Fitzgerald M."/>
            <person name="Abouelleil A."/>
            <person name="Alvarado L."/>
            <person name="Chapman S.B."/>
            <person name="Gainer-Dewar J."/>
            <person name="Goldberg J."/>
            <person name="Griggs A."/>
            <person name="Gujja S."/>
            <person name="Hansen M."/>
            <person name="Howarth C."/>
            <person name="Imamovic A."/>
            <person name="Ireland A."/>
            <person name="Larimer J."/>
            <person name="McCowan C."/>
            <person name="Murphy C."/>
            <person name="Pearson M."/>
            <person name="Poon T.W."/>
            <person name="Priest M."/>
            <person name="Roberts A."/>
            <person name="Saif S."/>
            <person name="Shea T."/>
            <person name="Sykes S."/>
            <person name="Wortman J."/>
            <person name="Nusbaum C."/>
            <person name="Birren B."/>
        </authorList>
    </citation>
    <scope>NUCLEOTIDE SEQUENCE [LARGE SCALE GENOMIC DNA]</scope>
    <source>
        <strain evidence="6">NJM9701</strain>
    </source>
</reference>
<dbReference type="EC" id="2.7.-.-" evidence="4"/>
<evidence type="ECO:0000256" key="1">
    <source>
        <dbReference type="ARBA" id="ARBA00007374"/>
    </source>
</evidence>
<dbReference type="eggNOG" id="KOG1620">
    <property type="taxonomic scope" value="Eukaryota"/>
</dbReference>
<dbReference type="GO" id="GO:0000828">
    <property type="term" value="F:inositol hexakisphosphate kinase activity"/>
    <property type="evidence" value="ECO:0007669"/>
    <property type="project" value="TreeGrafter"/>
</dbReference>
<dbReference type="GO" id="GO:0005634">
    <property type="term" value="C:nucleus"/>
    <property type="evidence" value="ECO:0007669"/>
    <property type="project" value="TreeGrafter"/>
</dbReference>
<name>A0A024TFQ6_9STRA</name>
<dbReference type="AlphaFoldDB" id="A0A024TFQ6"/>
<dbReference type="GO" id="GO:0032958">
    <property type="term" value="P:inositol phosphate biosynthetic process"/>
    <property type="evidence" value="ECO:0007669"/>
    <property type="project" value="InterPro"/>
</dbReference>
<evidence type="ECO:0000256" key="5">
    <source>
        <dbReference type="SAM" id="MobiDB-lite"/>
    </source>
</evidence>
<dbReference type="GO" id="GO:0046854">
    <property type="term" value="P:phosphatidylinositol phosphate biosynthetic process"/>
    <property type="evidence" value="ECO:0007669"/>
    <property type="project" value="TreeGrafter"/>
</dbReference>
<dbReference type="InterPro" id="IPR038286">
    <property type="entry name" value="IPK_sf"/>
</dbReference>
<gene>
    <name evidence="6" type="ORF">H310_13037</name>
</gene>
<dbReference type="Gene3D" id="3.30.470.160">
    <property type="entry name" value="Inositol polyphosphate kinase"/>
    <property type="match status" value="1"/>
</dbReference>
<protein>
    <recommendedName>
        <fullName evidence="4">Kinase</fullName>
        <ecNumber evidence="4">2.7.-.-</ecNumber>
    </recommendedName>
</protein>
<sequence>MADGEAAAAAPLSMLRTSSSSSFDNLGLGSQPAPLTPRVIARSSVGTAFYLYKHQVGGHKPLLRSAPGEVCKPALPHELQFYQGLESTYPQLIPFVPAYLGTIVVDLHPSSGDDAADRTTSDIASSSTASKSASRRPSRSLEHRSISLILWNKELVRDHASFLCEYIVLGDLTQGYMRPCVLDIKMGTRQHGADAPPEKARSHALKCATTTSATLGFRLCGMQIYNQAEGRYVLRDKHWGRLLQPADILPALRFFLSAGDVLRINAVVQLAARLRDLQAVIQHTSGIRFWGASLLLVYEGDITSSTSVARTDARLIDFANSHHDPSLSTPDHGLLLGLDNLIAHLDQMNVAASVDAET</sequence>
<evidence type="ECO:0000313" key="6">
    <source>
        <dbReference type="EMBL" id="ETV92844.1"/>
    </source>
</evidence>
<evidence type="ECO:0000256" key="3">
    <source>
        <dbReference type="ARBA" id="ARBA00022777"/>
    </source>
</evidence>
<keyword evidence="3 4" id="KW-0418">Kinase</keyword>
<dbReference type="SUPFAM" id="SSF56104">
    <property type="entry name" value="SAICAR synthase-like"/>
    <property type="match status" value="1"/>
</dbReference>
<comment type="similarity">
    <text evidence="1 4">Belongs to the inositol phosphokinase (IPK) family.</text>
</comment>